<dbReference type="Pfam" id="PF09425">
    <property type="entry name" value="Jas_motif"/>
    <property type="match status" value="1"/>
</dbReference>
<dbReference type="EMBL" id="EF086845">
    <property type="protein sequence ID" value="ABK26101.1"/>
    <property type="molecule type" value="mRNA"/>
</dbReference>
<accession>A9NZP0</accession>
<dbReference type="SMART" id="SM00979">
    <property type="entry name" value="TIFY"/>
    <property type="match status" value="1"/>
</dbReference>
<organism evidence="4">
    <name type="scientific">Picea sitchensis</name>
    <name type="common">Sitka spruce</name>
    <name type="synonym">Pinus sitchensis</name>
    <dbReference type="NCBI Taxonomy" id="3332"/>
    <lineage>
        <taxon>Eukaryota</taxon>
        <taxon>Viridiplantae</taxon>
        <taxon>Streptophyta</taxon>
        <taxon>Embryophyta</taxon>
        <taxon>Tracheophyta</taxon>
        <taxon>Spermatophyta</taxon>
        <taxon>Pinopsida</taxon>
        <taxon>Pinidae</taxon>
        <taxon>Conifers I</taxon>
        <taxon>Pinales</taxon>
        <taxon>Pinaceae</taxon>
        <taxon>Picea</taxon>
    </lineage>
</organism>
<evidence type="ECO:0000256" key="1">
    <source>
        <dbReference type="ARBA" id="ARBA00008614"/>
    </source>
</evidence>
<evidence type="ECO:0000259" key="3">
    <source>
        <dbReference type="PROSITE" id="PS51320"/>
    </source>
</evidence>
<dbReference type="InterPro" id="IPR010399">
    <property type="entry name" value="Tify_dom"/>
</dbReference>
<protein>
    <recommendedName>
        <fullName evidence="3">Tify domain-containing protein</fullName>
    </recommendedName>
</protein>
<comment type="similarity">
    <text evidence="1">Belongs to the TIFY/JAZ family.</text>
</comment>
<proteinExistence type="evidence at transcript level"/>
<dbReference type="InterPro" id="IPR040390">
    <property type="entry name" value="TIFY/JAZ"/>
</dbReference>
<dbReference type="PANTHER" id="PTHR33077">
    <property type="entry name" value="PROTEIN TIFY 4A-RELATED-RELATED"/>
    <property type="match status" value="1"/>
</dbReference>
<dbReference type="GO" id="GO:2000022">
    <property type="term" value="P:regulation of jasmonic acid mediated signaling pathway"/>
    <property type="evidence" value="ECO:0007669"/>
    <property type="project" value="TreeGrafter"/>
</dbReference>
<dbReference type="PROSITE" id="PS51320">
    <property type="entry name" value="TIFY"/>
    <property type="match status" value="1"/>
</dbReference>
<sequence length="279" mass="31326">MSRGQGLVTMDFLGIDKSKKNASEIKYCTPGLIEKSIHCIKPQMVQQAFSSRGLCEEYCKASRDSEDLKFEAASRIMKELFPQHTARGSIPAAKHNIATTMGNSSIGRSAYTTPPGEPSTAQLTIFYNGTVNVYDVVEKQAEDIIRLASNAQAEDIIRLASNEISCQQLRSVGFDRHTLSKTSTIWSTNTNNQSEEPLPLNPAKNSTPRQVVIQKLNTDLPLQRKQSLQRFLQNRKEYRINRAAPYSHSHTQSSLKKGSKLRPDCELIDCDEHHFLEKN</sequence>
<reference evidence="4" key="1">
    <citation type="journal article" date="2008" name="BMC Genomics">
        <title>A conifer genomics resource of 200,000 spruce (Picea spp.) ESTs and 6,464 high-quality, sequence-finished full-length cDNAs for Sitka spruce (Picea sitchensis).</title>
        <authorList>
            <person name="Ralph S.G."/>
            <person name="Chun H.J."/>
            <person name="Kolosova N."/>
            <person name="Cooper D."/>
            <person name="Oddy C."/>
            <person name="Ritland C.E."/>
            <person name="Kirkpatrick R."/>
            <person name="Moore R."/>
            <person name="Barber S."/>
            <person name="Holt R.A."/>
            <person name="Jones S.J."/>
            <person name="Marra M.A."/>
            <person name="Douglas C.J."/>
            <person name="Ritland K."/>
            <person name="Bohlmann J."/>
        </authorList>
    </citation>
    <scope>NUCLEOTIDE SEQUENCE</scope>
    <source>
        <tissue evidence="4">Bark</tissue>
    </source>
</reference>
<dbReference type="PANTHER" id="PTHR33077:SF61">
    <property type="entry name" value="PROTEIN TIFY 3A-RELATED"/>
    <property type="match status" value="1"/>
</dbReference>
<dbReference type="AlphaFoldDB" id="A9NZP0"/>
<evidence type="ECO:0000256" key="2">
    <source>
        <dbReference type="SAM" id="MobiDB-lite"/>
    </source>
</evidence>
<dbReference type="GO" id="GO:0005634">
    <property type="term" value="C:nucleus"/>
    <property type="evidence" value="ECO:0007669"/>
    <property type="project" value="TreeGrafter"/>
</dbReference>
<evidence type="ECO:0000313" key="4">
    <source>
        <dbReference type="EMBL" id="ABK26101.1"/>
    </source>
</evidence>
<dbReference type="GO" id="GO:0031347">
    <property type="term" value="P:regulation of defense response"/>
    <property type="evidence" value="ECO:0007669"/>
    <property type="project" value="TreeGrafter"/>
</dbReference>
<dbReference type="InterPro" id="IPR018467">
    <property type="entry name" value="CCT_CS"/>
</dbReference>
<feature type="region of interest" description="Disordered" evidence="2">
    <location>
        <begin position="187"/>
        <end position="207"/>
    </location>
</feature>
<dbReference type="GO" id="GO:0009611">
    <property type="term" value="P:response to wounding"/>
    <property type="evidence" value="ECO:0007669"/>
    <property type="project" value="TreeGrafter"/>
</dbReference>
<name>A9NZP0_PICSI</name>
<feature type="domain" description="Tify" evidence="3">
    <location>
        <begin position="116"/>
        <end position="150"/>
    </location>
</feature>
<dbReference type="Pfam" id="PF06200">
    <property type="entry name" value="tify"/>
    <property type="match status" value="1"/>
</dbReference>